<protein>
    <submittedName>
        <fullName evidence="1">Uncharacterized protein</fullName>
    </submittedName>
</protein>
<evidence type="ECO:0000313" key="2">
    <source>
        <dbReference type="Proteomes" id="UP000324222"/>
    </source>
</evidence>
<organism evidence="1 2">
    <name type="scientific">Portunus trituberculatus</name>
    <name type="common">Swimming crab</name>
    <name type="synonym">Neptunus trituberculatus</name>
    <dbReference type="NCBI Taxonomy" id="210409"/>
    <lineage>
        <taxon>Eukaryota</taxon>
        <taxon>Metazoa</taxon>
        <taxon>Ecdysozoa</taxon>
        <taxon>Arthropoda</taxon>
        <taxon>Crustacea</taxon>
        <taxon>Multicrustacea</taxon>
        <taxon>Malacostraca</taxon>
        <taxon>Eumalacostraca</taxon>
        <taxon>Eucarida</taxon>
        <taxon>Decapoda</taxon>
        <taxon>Pleocyemata</taxon>
        <taxon>Brachyura</taxon>
        <taxon>Eubrachyura</taxon>
        <taxon>Portunoidea</taxon>
        <taxon>Portunidae</taxon>
        <taxon>Portuninae</taxon>
        <taxon>Portunus</taxon>
    </lineage>
</organism>
<comment type="caution">
    <text evidence="1">The sequence shown here is derived from an EMBL/GenBank/DDBJ whole genome shotgun (WGS) entry which is preliminary data.</text>
</comment>
<dbReference type="AlphaFoldDB" id="A0A5B7GFK9"/>
<reference evidence="1 2" key="1">
    <citation type="submission" date="2019-05" db="EMBL/GenBank/DDBJ databases">
        <title>Another draft genome of Portunus trituberculatus and its Hox gene families provides insights of decapod evolution.</title>
        <authorList>
            <person name="Jeong J.-H."/>
            <person name="Song I."/>
            <person name="Kim S."/>
            <person name="Choi T."/>
            <person name="Kim D."/>
            <person name="Ryu S."/>
            <person name="Kim W."/>
        </authorList>
    </citation>
    <scope>NUCLEOTIDE SEQUENCE [LARGE SCALE GENOMIC DNA]</scope>
    <source>
        <tissue evidence="1">Muscle</tissue>
    </source>
</reference>
<name>A0A5B7GFK9_PORTR</name>
<gene>
    <name evidence="1" type="ORF">E2C01_051699</name>
</gene>
<evidence type="ECO:0000313" key="1">
    <source>
        <dbReference type="EMBL" id="MPC57712.1"/>
    </source>
</evidence>
<dbReference type="Proteomes" id="UP000324222">
    <property type="component" value="Unassembled WGS sequence"/>
</dbReference>
<sequence>MKISKRKPVISSLNAYAMVLLPEEGELFGLEQLVEESTTCGASRLALRLLWNISLRTLHLVVSARRCNRGHVASLSSFALFPFHVGRPPPALHRKVIASPLHRQVAKQPLLPLAAPAHRYSK</sequence>
<keyword evidence="2" id="KW-1185">Reference proteome</keyword>
<accession>A0A5B7GFK9</accession>
<proteinExistence type="predicted"/>
<dbReference type="EMBL" id="VSRR010015014">
    <property type="protein sequence ID" value="MPC57712.1"/>
    <property type="molecule type" value="Genomic_DNA"/>
</dbReference>